<evidence type="ECO:0000313" key="1">
    <source>
        <dbReference type="EMBL" id="KRY05324.1"/>
    </source>
</evidence>
<name>A0A0V0YYW1_9BILA</name>
<organism evidence="1 2">
    <name type="scientific">Trichinella patagoniensis</name>
    <dbReference type="NCBI Taxonomy" id="990121"/>
    <lineage>
        <taxon>Eukaryota</taxon>
        <taxon>Metazoa</taxon>
        <taxon>Ecdysozoa</taxon>
        <taxon>Nematoda</taxon>
        <taxon>Enoplea</taxon>
        <taxon>Dorylaimia</taxon>
        <taxon>Trichinellida</taxon>
        <taxon>Trichinellidae</taxon>
        <taxon>Trichinella</taxon>
    </lineage>
</organism>
<comment type="caution">
    <text evidence="1">The sequence shown here is derived from an EMBL/GenBank/DDBJ whole genome shotgun (WGS) entry which is preliminary data.</text>
</comment>
<sequence length="53" mass="5289">MSCLSRVEKAAAVIPKVGDIAPLGAVEGWKGAVGSTGVLGGRWKIMEHIGGGA</sequence>
<proteinExistence type="predicted"/>
<dbReference type="EMBL" id="JYDQ01001374">
    <property type="protein sequence ID" value="KRY05324.1"/>
    <property type="molecule type" value="Genomic_DNA"/>
</dbReference>
<accession>A0A0V0YYW1</accession>
<dbReference type="AlphaFoldDB" id="A0A0V0YYW1"/>
<dbReference type="Proteomes" id="UP000054783">
    <property type="component" value="Unassembled WGS sequence"/>
</dbReference>
<gene>
    <name evidence="1" type="ORF">T12_9932</name>
</gene>
<reference evidence="1 2" key="1">
    <citation type="submission" date="2015-01" db="EMBL/GenBank/DDBJ databases">
        <title>Evolution of Trichinella species and genotypes.</title>
        <authorList>
            <person name="Korhonen P.K."/>
            <person name="Edoardo P."/>
            <person name="Giuseppe L.R."/>
            <person name="Gasser R.B."/>
        </authorList>
    </citation>
    <scope>NUCLEOTIDE SEQUENCE [LARGE SCALE GENOMIC DNA]</scope>
    <source>
        <strain evidence="1">ISS2496</strain>
    </source>
</reference>
<keyword evidence="2" id="KW-1185">Reference proteome</keyword>
<evidence type="ECO:0000313" key="2">
    <source>
        <dbReference type="Proteomes" id="UP000054783"/>
    </source>
</evidence>
<protein>
    <submittedName>
        <fullName evidence="1">Uncharacterized protein</fullName>
    </submittedName>
</protein>